<keyword evidence="2 6" id="KW-0963">Cytoplasm</keyword>
<name>A0A2S2JLG1_9LACO</name>
<organism evidence="8 10">
    <name type="scientific">Apilactobacillus micheneri</name>
    <dbReference type="NCBI Taxonomy" id="1899430"/>
    <lineage>
        <taxon>Bacteria</taxon>
        <taxon>Bacillati</taxon>
        <taxon>Bacillota</taxon>
        <taxon>Bacilli</taxon>
        <taxon>Lactobacillales</taxon>
        <taxon>Lactobacillaceae</taxon>
        <taxon>Apilactobacillus</taxon>
    </lineage>
</organism>
<keyword evidence="4 6" id="KW-0378">Hydrolase</keyword>
<dbReference type="InterPro" id="IPR003761">
    <property type="entry name" value="Exonuc_VII_S"/>
</dbReference>
<keyword evidence="9" id="KW-1185">Reference proteome</keyword>
<evidence type="ECO:0000256" key="4">
    <source>
        <dbReference type="ARBA" id="ARBA00022801"/>
    </source>
</evidence>
<evidence type="ECO:0000313" key="8">
    <source>
        <dbReference type="EMBL" id="TPR44990.1"/>
    </source>
</evidence>
<dbReference type="Proteomes" id="UP000777560">
    <property type="component" value="Unassembled WGS sequence"/>
</dbReference>
<evidence type="ECO:0000313" key="7">
    <source>
        <dbReference type="EMBL" id="TPR25507.1"/>
    </source>
</evidence>
<evidence type="ECO:0000313" key="10">
    <source>
        <dbReference type="Proteomes" id="UP000784700"/>
    </source>
</evidence>
<comment type="function">
    <text evidence="6">Bidirectionally degrades single-stranded DNA into large acid-insoluble oligonucleotides, which are then degraded further into small acid-soluble oligonucleotides.</text>
</comment>
<dbReference type="AlphaFoldDB" id="A0A2S2JLG1"/>
<protein>
    <recommendedName>
        <fullName evidence="6">Exodeoxyribonuclease 7 small subunit</fullName>
        <ecNumber evidence="6">3.1.11.6</ecNumber>
    </recommendedName>
    <alternativeName>
        <fullName evidence="6">Exodeoxyribonuclease VII small subunit</fullName>
        <shortName evidence="6">Exonuclease VII small subunit</shortName>
    </alternativeName>
</protein>
<evidence type="ECO:0000256" key="3">
    <source>
        <dbReference type="ARBA" id="ARBA00022722"/>
    </source>
</evidence>
<keyword evidence="3 6" id="KW-0540">Nuclease</keyword>
<dbReference type="GO" id="GO:0008855">
    <property type="term" value="F:exodeoxyribonuclease VII activity"/>
    <property type="evidence" value="ECO:0007669"/>
    <property type="project" value="UniProtKB-UniRule"/>
</dbReference>
<reference evidence="8 9" key="1">
    <citation type="submission" date="2018-08" db="EMBL/GenBank/DDBJ databases">
        <title>Comparative genomics of wild bee and flower associated Lactobacillus reveals potential adaptation to the bee host.</title>
        <authorList>
            <person name="Vuong H.Q."/>
            <person name="Mcfrederick Q.S."/>
        </authorList>
    </citation>
    <scope>NUCLEOTIDE SEQUENCE</scope>
    <source>
        <strain evidence="7 9">HV_13</strain>
        <strain evidence="8">HV_63</strain>
    </source>
</reference>
<dbReference type="EC" id="3.1.11.6" evidence="6"/>
<comment type="similarity">
    <text evidence="1 6">Belongs to the XseB family.</text>
</comment>
<keyword evidence="5 6" id="KW-0269">Exonuclease</keyword>
<sequence>MAEKVTFEENMQKLEQIVNELEQGDIPLEKALSEFQNGVSLTKDLQATLKNAENTLAKEMTSNDEEIPFEKSESDKN</sequence>
<dbReference type="InterPro" id="IPR037004">
    <property type="entry name" value="Exonuc_VII_ssu_sf"/>
</dbReference>
<dbReference type="OrthoDB" id="9798666at2"/>
<comment type="catalytic activity">
    <reaction evidence="6">
        <text>Exonucleolytic cleavage in either 5'- to 3'- or 3'- to 5'-direction to yield nucleoside 5'-phosphates.</text>
        <dbReference type="EC" id="3.1.11.6"/>
    </reaction>
</comment>
<dbReference type="NCBIfam" id="TIGR01280">
    <property type="entry name" value="xseB"/>
    <property type="match status" value="1"/>
</dbReference>
<evidence type="ECO:0000256" key="5">
    <source>
        <dbReference type="ARBA" id="ARBA00022839"/>
    </source>
</evidence>
<dbReference type="PANTHER" id="PTHR34137">
    <property type="entry name" value="EXODEOXYRIBONUCLEASE 7 SMALL SUBUNIT"/>
    <property type="match status" value="1"/>
</dbReference>
<evidence type="ECO:0000313" key="9">
    <source>
        <dbReference type="Proteomes" id="UP000777560"/>
    </source>
</evidence>
<comment type="subunit">
    <text evidence="6">Heterooligomer composed of large and small subunits.</text>
</comment>
<evidence type="ECO:0000256" key="1">
    <source>
        <dbReference type="ARBA" id="ARBA00009998"/>
    </source>
</evidence>
<dbReference type="EMBL" id="QUAV01000002">
    <property type="protein sequence ID" value="TPR25507.1"/>
    <property type="molecule type" value="Genomic_DNA"/>
</dbReference>
<dbReference type="SUPFAM" id="SSF116842">
    <property type="entry name" value="XseB-like"/>
    <property type="match status" value="1"/>
</dbReference>
<accession>A0A2S2JLG1</accession>
<evidence type="ECO:0000256" key="6">
    <source>
        <dbReference type="HAMAP-Rule" id="MF_00337"/>
    </source>
</evidence>
<dbReference type="NCBIfam" id="NF002138">
    <property type="entry name" value="PRK00977.1-2"/>
    <property type="match status" value="1"/>
</dbReference>
<dbReference type="Proteomes" id="UP000784700">
    <property type="component" value="Unassembled WGS sequence"/>
</dbReference>
<dbReference type="HAMAP" id="MF_00337">
    <property type="entry name" value="Exonuc_7_S"/>
    <property type="match status" value="1"/>
</dbReference>
<gene>
    <name evidence="6" type="primary">xseB</name>
    <name evidence="7" type="ORF">DY114_02585</name>
    <name evidence="8" type="ORF">DY130_02025</name>
</gene>
<dbReference type="PIRSF" id="PIRSF006488">
    <property type="entry name" value="Exonuc_VII_S"/>
    <property type="match status" value="1"/>
</dbReference>
<dbReference type="RefSeq" id="WP_105964542.1">
    <property type="nucleotide sequence ID" value="NZ_BAABXB010000094.1"/>
</dbReference>
<dbReference type="GO" id="GO:0006308">
    <property type="term" value="P:DNA catabolic process"/>
    <property type="evidence" value="ECO:0007669"/>
    <property type="project" value="UniProtKB-UniRule"/>
</dbReference>
<evidence type="ECO:0000256" key="2">
    <source>
        <dbReference type="ARBA" id="ARBA00022490"/>
    </source>
</evidence>
<dbReference type="GO" id="GO:0005829">
    <property type="term" value="C:cytosol"/>
    <property type="evidence" value="ECO:0007669"/>
    <property type="project" value="TreeGrafter"/>
</dbReference>
<comment type="caution">
    <text evidence="8">The sequence shown here is derived from an EMBL/GenBank/DDBJ whole genome shotgun (WGS) entry which is preliminary data.</text>
</comment>
<comment type="subcellular location">
    <subcellularLocation>
        <location evidence="6">Cytoplasm</location>
    </subcellularLocation>
</comment>
<dbReference type="EMBL" id="QUBG01000002">
    <property type="protein sequence ID" value="TPR44990.1"/>
    <property type="molecule type" value="Genomic_DNA"/>
</dbReference>
<dbReference type="PANTHER" id="PTHR34137:SF1">
    <property type="entry name" value="EXODEOXYRIBONUCLEASE 7 SMALL SUBUNIT"/>
    <property type="match status" value="1"/>
</dbReference>
<dbReference type="Gene3D" id="1.10.287.1040">
    <property type="entry name" value="Exonuclease VII, small subunit"/>
    <property type="match status" value="1"/>
</dbReference>
<dbReference type="GeneID" id="58107954"/>
<dbReference type="Pfam" id="PF02609">
    <property type="entry name" value="Exonuc_VII_S"/>
    <property type="match status" value="1"/>
</dbReference>
<proteinExistence type="inferred from homology"/>
<dbReference type="GO" id="GO:0009318">
    <property type="term" value="C:exodeoxyribonuclease VII complex"/>
    <property type="evidence" value="ECO:0007669"/>
    <property type="project" value="UniProtKB-UniRule"/>
</dbReference>